<comment type="similarity">
    <text evidence="2">Belongs to the transcriptional coactivator PC4 family.</text>
</comment>
<keyword evidence="10" id="KW-1185">Reference proteome</keyword>
<proteinExistence type="inferred from homology"/>
<organism evidence="9 10">
    <name type="scientific">Talaromyces marneffei (strain ATCC 18224 / CBS 334.59 / QM 7333)</name>
    <name type="common">Penicillium marneffei</name>
    <dbReference type="NCBI Taxonomy" id="441960"/>
    <lineage>
        <taxon>Eukaryota</taxon>
        <taxon>Fungi</taxon>
        <taxon>Dikarya</taxon>
        <taxon>Ascomycota</taxon>
        <taxon>Pezizomycotina</taxon>
        <taxon>Eurotiomycetes</taxon>
        <taxon>Eurotiomycetidae</taxon>
        <taxon>Eurotiales</taxon>
        <taxon>Trichocomaceae</taxon>
        <taxon>Talaromyces</taxon>
        <taxon>Talaromyces sect. Talaromyces</taxon>
    </lineage>
</organism>
<dbReference type="GO" id="GO:0003713">
    <property type="term" value="F:transcription coactivator activity"/>
    <property type="evidence" value="ECO:0007669"/>
    <property type="project" value="InterPro"/>
</dbReference>
<evidence type="ECO:0000256" key="2">
    <source>
        <dbReference type="ARBA" id="ARBA00009001"/>
    </source>
</evidence>
<dbReference type="SUPFAM" id="SSF54447">
    <property type="entry name" value="ssDNA-binding transcriptional regulator domain"/>
    <property type="match status" value="1"/>
</dbReference>
<dbReference type="OrthoDB" id="2505440at2759"/>
<dbReference type="PhylomeDB" id="B6Q8T1"/>
<dbReference type="STRING" id="441960.B6Q8T1"/>
<dbReference type="EMBL" id="DS995900">
    <property type="protein sequence ID" value="EEA25885.1"/>
    <property type="molecule type" value="Genomic_DNA"/>
</dbReference>
<evidence type="ECO:0000313" key="10">
    <source>
        <dbReference type="Proteomes" id="UP000001294"/>
    </source>
</evidence>
<dbReference type="HOGENOM" id="CLU_104273_0_0_1"/>
<evidence type="ECO:0000259" key="8">
    <source>
        <dbReference type="Pfam" id="PF02229"/>
    </source>
</evidence>
<keyword evidence="4" id="KW-0238">DNA-binding</keyword>
<comment type="subcellular location">
    <subcellularLocation>
        <location evidence="1">Nucleus</location>
    </subcellularLocation>
</comment>
<evidence type="ECO:0000313" key="9">
    <source>
        <dbReference type="EMBL" id="EEA25885.1"/>
    </source>
</evidence>
<sequence length="158" mass="17593">MSFKSKKRSSEYQSDDGFVVDDNNSRGAKKAKTKGSLLDASSSTQKTDSNGDVYWDLSSQRRVTISEFRGKSLVSIREYYEKDGQSLPGKKGISLPIDQFNALISLLPDIEQVLSAKGISVPRPAYNRVSEDKDEDEEEPESGKKNIDTTSDEDENDE</sequence>
<keyword evidence="5" id="KW-0804">Transcription</keyword>
<feature type="compositionally biased region" description="Polar residues" evidence="7">
    <location>
        <begin position="39"/>
        <end position="50"/>
    </location>
</feature>
<evidence type="ECO:0000256" key="4">
    <source>
        <dbReference type="ARBA" id="ARBA00023125"/>
    </source>
</evidence>
<dbReference type="GO" id="GO:0003677">
    <property type="term" value="F:DNA binding"/>
    <property type="evidence" value="ECO:0007669"/>
    <property type="project" value="UniProtKB-KW"/>
</dbReference>
<dbReference type="GO" id="GO:0005634">
    <property type="term" value="C:nucleus"/>
    <property type="evidence" value="ECO:0007669"/>
    <property type="project" value="UniProtKB-SubCell"/>
</dbReference>
<evidence type="ECO:0000256" key="3">
    <source>
        <dbReference type="ARBA" id="ARBA00023015"/>
    </source>
</evidence>
<dbReference type="AlphaFoldDB" id="B6Q8T1"/>
<feature type="region of interest" description="Disordered" evidence="7">
    <location>
        <begin position="1"/>
        <end position="51"/>
    </location>
</feature>
<evidence type="ECO:0000256" key="7">
    <source>
        <dbReference type="SAM" id="MobiDB-lite"/>
    </source>
</evidence>
<reference evidence="10" key="1">
    <citation type="journal article" date="2015" name="Genome Announc.">
        <title>Genome sequence of the AIDS-associated pathogen Penicillium marneffei (ATCC18224) and its near taxonomic relative Talaromyces stipitatus (ATCC10500).</title>
        <authorList>
            <person name="Nierman W.C."/>
            <person name="Fedorova-Abrams N.D."/>
            <person name="Andrianopoulos A."/>
        </authorList>
    </citation>
    <scope>NUCLEOTIDE SEQUENCE [LARGE SCALE GENOMIC DNA]</scope>
    <source>
        <strain evidence="10">ATCC 18224 / CBS 334.59 / QM 7333</strain>
    </source>
</reference>
<dbReference type="InterPro" id="IPR045125">
    <property type="entry name" value="Sub1/Tcp4-like"/>
</dbReference>
<dbReference type="Gene3D" id="2.30.31.10">
    <property type="entry name" value="Transcriptional Coactivator Pc4, Chain A"/>
    <property type="match status" value="1"/>
</dbReference>
<keyword evidence="3" id="KW-0805">Transcription regulation</keyword>
<dbReference type="GO" id="GO:0060261">
    <property type="term" value="P:positive regulation of transcription initiation by RNA polymerase II"/>
    <property type="evidence" value="ECO:0007669"/>
    <property type="project" value="InterPro"/>
</dbReference>
<gene>
    <name evidence="9" type="ORF">PMAA_069770</name>
</gene>
<dbReference type="PANTHER" id="PTHR13215">
    <property type="entry name" value="RNA POLYMERASE II TRANSCRIPTIONAL COACTIVATOR"/>
    <property type="match status" value="1"/>
</dbReference>
<accession>B6Q8T1</accession>
<dbReference type="InterPro" id="IPR009044">
    <property type="entry name" value="ssDNA-bd_transcriptional_reg"/>
</dbReference>
<dbReference type="InterPro" id="IPR003173">
    <property type="entry name" value="PC4_C"/>
</dbReference>
<feature type="domain" description="Transcriptional coactivator p15 (PC4) C-terminal" evidence="8">
    <location>
        <begin position="55"/>
        <end position="105"/>
    </location>
</feature>
<keyword evidence="6" id="KW-0539">Nucleus</keyword>
<feature type="region of interest" description="Disordered" evidence="7">
    <location>
        <begin position="117"/>
        <end position="158"/>
    </location>
</feature>
<dbReference type="Pfam" id="PF02229">
    <property type="entry name" value="PC4"/>
    <property type="match status" value="1"/>
</dbReference>
<name>B6Q8T1_TALMQ</name>
<dbReference type="VEuPathDB" id="FungiDB:PMAA_069770"/>
<evidence type="ECO:0000256" key="1">
    <source>
        <dbReference type="ARBA" id="ARBA00004123"/>
    </source>
</evidence>
<evidence type="ECO:0000256" key="5">
    <source>
        <dbReference type="ARBA" id="ARBA00023163"/>
    </source>
</evidence>
<protein>
    <submittedName>
        <fullName evidence="9">RNA polymerase II transcriptional coactivator, putative</fullName>
    </submittedName>
</protein>
<dbReference type="Proteomes" id="UP000001294">
    <property type="component" value="Unassembled WGS sequence"/>
</dbReference>
<evidence type="ECO:0000256" key="6">
    <source>
        <dbReference type="ARBA" id="ARBA00023242"/>
    </source>
</evidence>